<evidence type="ECO:0000313" key="1">
    <source>
        <dbReference type="EMBL" id="SFV67595.1"/>
    </source>
</evidence>
<organism evidence="1">
    <name type="scientific">hydrothermal vent metagenome</name>
    <dbReference type="NCBI Taxonomy" id="652676"/>
    <lineage>
        <taxon>unclassified sequences</taxon>
        <taxon>metagenomes</taxon>
        <taxon>ecological metagenomes</taxon>
    </lineage>
</organism>
<dbReference type="AlphaFoldDB" id="A0A1W1CPD2"/>
<proteinExistence type="predicted"/>
<dbReference type="EMBL" id="FPHN01000228">
    <property type="protein sequence ID" value="SFV67595.1"/>
    <property type="molecule type" value="Genomic_DNA"/>
</dbReference>
<protein>
    <submittedName>
        <fullName evidence="1">Uncharacterized protein</fullName>
    </submittedName>
</protein>
<gene>
    <name evidence="1" type="ORF">MNB_SV-14-881</name>
</gene>
<reference evidence="1" key="1">
    <citation type="submission" date="2016-10" db="EMBL/GenBank/DDBJ databases">
        <authorList>
            <person name="de Groot N.N."/>
        </authorList>
    </citation>
    <scope>NUCLEOTIDE SEQUENCE</scope>
</reference>
<name>A0A1W1CPD2_9ZZZZ</name>
<accession>A0A1W1CPD2</accession>
<sequence>MNKTMIFAGVVIFLIVSWLTGFVNELNDEVDVSYGFNEKAIITGDKSNSIIYVNGKEVLQLDKLPMKDKKNLWNSSVLKKDMLVLFPDFAKMQYFIKNHIKDDGLFKKELIEHLNDIEEEYIGGSISEEQAKALLKENS</sequence>